<evidence type="ECO:0000313" key="2">
    <source>
        <dbReference type="EMBL" id="CCA81746.1"/>
    </source>
</evidence>
<protein>
    <submittedName>
        <fullName evidence="2">Uncharacterized protein</fullName>
    </submittedName>
</protein>
<accession>G2ZRQ8</accession>
<name>G2ZRQ8_9RALS</name>
<reference evidence="2" key="2">
    <citation type="submission" date="2011-04" db="EMBL/GenBank/DDBJ databases">
        <authorList>
            <person name="Genoscope - CEA"/>
        </authorList>
    </citation>
    <scope>NUCLEOTIDE SEQUENCE</scope>
    <source>
        <strain evidence="2">R229</strain>
    </source>
</reference>
<dbReference type="EMBL" id="FR854071">
    <property type="protein sequence ID" value="CCA81746.1"/>
    <property type="molecule type" value="Genomic_DNA"/>
</dbReference>
<proteinExistence type="predicted"/>
<reference evidence="2" key="1">
    <citation type="journal article" date="2011" name="PLoS ONE">
        <title>Ralstonia syzygii, the Blood Disease Bacterium and some Asian R. solanacearum strains form a single genomic species despite divergent lifestyles.</title>
        <authorList>
            <person name="Remenant B."/>
            <person name="de Cambiaire J.C."/>
            <person name="Cellier G."/>
            <person name="Jacobs J.M."/>
            <person name="Mangenot S."/>
            <person name="Barbe V."/>
            <person name="Lajus A."/>
            <person name="Vallenet D."/>
            <person name="Medigue C."/>
            <person name="Fegan M."/>
            <person name="Allen C."/>
            <person name="Prior P."/>
        </authorList>
    </citation>
    <scope>NUCLEOTIDE SEQUENCE</scope>
    <source>
        <strain evidence="2">R229</strain>
    </source>
</reference>
<feature type="region of interest" description="Disordered" evidence="1">
    <location>
        <begin position="1"/>
        <end position="24"/>
    </location>
</feature>
<sequence>MIAIRTPMVRNPPEVSGDASMHPGCGSPVVRAAGPSRAGGRACRGGRRSLRYGRAGCAIRAGVGAWGRA</sequence>
<dbReference type="AlphaFoldDB" id="G2ZRQ8"/>
<gene>
    <name evidence="2" type="ORF">BDB_150308</name>
</gene>
<organism evidence="2">
    <name type="scientific">blood disease bacterium R229</name>
    <dbReference type="NCBI Taxonomy" id="741978"/>
    <lineage>
        <taxon>Bacteria</taxon>
        <taxon>Pseudomonadati</taxon>
        <taxon>Pseudomonadota</taxon>
        <taxon>Betaproteobacteria</taxon>
        <taxon>Burkholderiales</taxon>
        <taxon>Burkholderiaceae</taxon>
        <taxon>Ralstonia</taxon>
        <taxon>Ralstonia solanacearum species complex</taxon>
    </lineage>
</organism>
<evidence type="ECO:0000256" key="1">
    <source>
        <dbReference type="SAM" id="MobiDB-lite"/>
    </source>
</evidence>